<gene>
    <name evidence="2" type="ORF">EV356DRAFT_529926</name>
</gene>
<evidence type="ECO:0000259" key="1">
    <source>
        <dbReference type="PROSITE" id="PS50177"/>
    </source>
</evidence>
<sequence length="168" mass="18875">MSNVPADIRTKISTEAAESFAESYYLALRSSRATIASFYLPKSESPDGKIYPSLVLNGASLDDGMTVQKFFIEEMPFTHYEAQSIDCHVLNPNLKPLESGRKAEAERNMSLLVSVSGWVRLQELSKGPMRGFSETFVLVPNEEFPKGKAPKTDKKSWLIQTQNFRYVT</sequence>
<evidence type="ECO:0000313" key="2">
    <source>
        <dbReference type="EMBL" id="KAF2237599.1"/>
    </source>
</evidence>
<dbReference type="EMBL" id="ML991779">
    <property type="protein sequence ID" value="KAF2237599.1"/>
    <property type="molecule type" value="Genomic_DNA"/>
</dbReference>
<dbReference type="InterPro" id="IPR018222">
    <property type="entry name" value="Nuclear_transport_factor_2_euk"/>
</dbReference>
<dbReference type="InterPro" id="IPR032710">
    <property type="entry name" value="NTF2-like_dom_sf"/>
</dbReference>
<dbReference type="InterPro" id="IPR002075">
    <property type="entry name" value="NTF2_dom"/>
</dbReference>
<dbReference type="PANTHER" id="PTHR12612">
    <property type="entry name" value="NUCLEAR TRANSPORT FACTOR 2"/>
    <property type="match status" value="1"/>
</dbReference>
<keyword evidence="3" id="KW-1185">Reference proteome</keyword>
<organism evidence="2 3">
    <name type="scientific">Viridothelium virens</name>
    <name type="common">Speckled blister lichen</name>
    <name type="synonym">Trypethelium virens</name>
    <dbReference type="NCBI Taxonomy" id="1048519"/>
    <lineage>
        <taxon>Eukaryota</taxon>
        <taxon>Fungi</taxon>
        <taxon>Dikarya</taxon>
        <taxon>Ascomycota</taxon>
        <taxon>Pezizomycotina</taxon>
        <taxon>Dothideomycetes</taxon>
        <taxon>Dothideomycetes incertae sedis</taxon>
        <taxon>Trypetheliales</taxon>
        <taxon>Trypetheliaceae</taxon>
        <taxon>Viridothelium</taxon>
    </lineage>
</organism>
<dbReference type="OrthoDB" id="25408at2759"/>
<dbReference type="SUPFAM" id="SSF54427">
    <property type="entry name" value="NTF2-like"/>
    <property type="match status" value="1"/>
</dbReference>
<protein>
    <submittedName>
        <fullName evidence="2">NTF2-like protein</fullName>
    </submittedName>
</protein>
<feature type="domain" description="NTF2" evidence="1">
    <location>
        <begin position="16"/>
        <end position="166"/>
    </location>
</feature>
<accession>A0A6A6HIF1</accession>
<dbReference type="Proteomes" id="UP000800092">
    <property type="component" value="Unassembled WGS sequence"/>
</dbReference>
<name>A0A6A6HIF1_VIRVR</name>
<dbReference type="Pfam" id="PF02136">
    <property type="entry name" value="NTF2"/>
    <property type="match status" value="1"/>
</dbReference>
<reference evidence="2" key="1">
    <citation type="journal article" date="2020" name="Stud. Mycol.">
        <title>101 Dothideomycetes genomes: a test case for predicting lifestyles and emergence of pathogens.</title>
        <authorList>
            <person name="Haridas S."/>
            <person name="Albert R."/>
            <person name="Binder M."/>
            <person name="Bloem J."/>
            <person name="Labutti K."/>
            <person name="Salamov A."/>
            <person name="Andreopoulos B."/>
            <person name="Baker S."/>
            <person name="Barry K."/>
            <person name="Bills G."/>
            <person name="Bluhm B."/>
            <person name="Cannon C."/>
            <person name="Castanera R."/>
            <person name="Culley D."/>
            <person name="Daum C."/>
            <person name="Ezra D."/>
            <person name="Gonzalez J."/>
            <person name="Henrissat B."/>
            <person name="Kuo A."/>
            <person name="Liang C."/>
            <person name="Lipzen A."/>
            <person name="Lutzoni F."/>
            <person name="Magnuson J."/>
            <person name="Mondo S."/>
            <person name="Nolan M."/>
            <person name="Ohm R."/>
            <person name="Pangilinan J."/>
            <person name="Park H.-J."/>
            <person name="Ramirez L."/>
            <person name="Alfaro M."/>
            <person name="Sun H."/>
            <person name="Tritt A."/>
            <person name="Yoshinaga Y."/>
            <person name="Zwiers L.-H."/>
            <person name="Turgeon B."/>
            <person name="Goodwin S."/>
            <person name="Spatafora J."/>
            <person name="Crous P."/>
            <person name="Grigoriev I."/>
        </authorList>
    </citation>
    <scope>NUCLEOTIDE SEQUENCE</scope>
    <source>
        <strain evidence="2">Tuck. ex Michener</strain>
    </source>
</reference>
<dbReference type="InterPro" id="IPR045875">
    <property type="entry name" value="NTF2"/>
</dbReference>
<proteinExistence type="predicted"/>
<dbReference type="GO" id="GO:0006913">
    <property type="term" value="P:nucleocytoplasmic transport"/>
    <property type="evidence" value="ECO:0007669"/>
    <property type="project" value="InterPro"/>
</dbReference>
<dbReference type="PROSITE" id="PS50177">
    <property type="entry name" value="NTF2_DOMAIN"/>
    <property type="match status" value="1"/>
</dbReference>
<dbReference type="Gene3D" id="3.10.450.50">
    <property type="match status" value="1"/>
</dbReference>
<dbReference type="AlphaFoldDB" id="A0A6A6HIF1"/>
<evidence type="ECO:0000313" key="3">
    <source>
        <dbReference type="Proteomes" id="UP000800092"/>
    </source>
</evidence>